<protein>
    <submittedName>
        <fullName evidence="3">GlxA family transcriptional regulator</fullName>
    </submittedName>
</protein>
<dbReference type="SUPFAM" id="SSF46689">
    <property type="entry name" value="Homeodomain-like"/>
    <property type="match status" value="2"/>
</dbReference>
<dbReference type="InterPro" id="IPR002818">
    <property type="entry name" value="DJ-1/PfpI"/>
</dbReference>
<comment type="caution">
    <text evidence="3">The sequence shown here is derived from an EMBL/GenBank/DDBJ whole genome shotgun (WGS) entry which is preliminary data.</text>
</comment>
<dbReference type="Gene3D" id="1.10.10.60">
    <property type="entry name" value="Homeodomain-like"/>
    <property type="match status" value="1"/>
</dbReference>
<proteinExistence type="predicted"/>
<name>A0A433WCL4_9BACT</name>
<dbReference type="CDD" id="cd03137">
    <property type="entry name" value="GATase1_AraC_1"/>
    <property type="match status" value="1"/>
</dbReference>
<accession>A0A433WCL4</accession>
<sequence>MPHKKKLVVVVPMEGTSLMNIAGPCDVFTQANKVLKNDPATAHEGYEILIAAPGNGKRIMTQSGVEIVCNMFTSDIKRPIDTLLVAGLGKEFLENNHQKYYKWLKEVYPKLRRIGSICIGAFALARAGVLDGRRATTHWHYSDRFQQEHPLVKVDTNPFFIRDGNVFTSGGIASGLDLALAMLEEDYGRDLALAVARRLVIYLRRPGYQSQFGGLLGEQRYAHTIAGRLHEWMTTHLDKDLSVEQLALQMNMSPRNFARVFLKETALTPAKYVEKLRVDTARRFLEESDLSTEQIAVKCGLGSMVSMRRVFLRHLMVSPSDYRRTFRTALQPET</sequence>
<dbReference type="EMBL" id="RIAR02000001">
    <property type="protein sequence ID" value="NSL90365.1"/>
    <property type="molecule type" value="Genomic_DNA"/>
</dbReference>
<dbReference type="Gene3D" id="3.40.50.880">
    <property type="match status" value="1"/>
</dbReference>
<dbReference type="PANTHER" id="PTHR43130">
    <property type="entry name" value="ARAC-FAMILY TRANSCRIPTIONAL REGULATOR"/>
    <property type="match status" value="1"/>
</dbReference>
<dbReference type="OrthoDB" id="9803764at2"/>
<gene>
    <name evidence="3" type="ORF">ECE50_026315</name>
</gene>
<keyword evidence="4" id="KW-1185">Reference proteome</keyword>
<dbReference type="Pfam" id="PF12833">
    <property type="entry name" value="HTH_18"/>
    <property type="match status" value="1"/>
</dbReference>
<organism evidence="3 4">
    <name type="scientific">Chitinophaga solisilvae</name>
    <dbReference type="NCBI Taxonomy" id="1233460"/>
    <lineage>
        <taxon>Bacteria</taxon>
        <taxon>Pseudomonadati</taxon>
        <taxon>Bacteroidota</taxon>
        <taxon>Chitinophagia</taxon>
        <taxon>Chitinophagales</taxon>
        <taxon>Chitinophagaceae</taxon>
        <taxon>Chitinophaga</taxon>
    </lineage>
</organism>
<dbReference type="SUPFAM" id="SSF52317">
    <property type="entry name" value="Class I glutamine amidotransferase-like"/>
    <property type="match status" value="1"/>
</dbReference>
<dbReference type="GO" id="GO:0003700">
    <property type="term" value="F:DNA-binding transcription factor activity"/>
    <property type="evidence" value="ECO:0007669"/>
    <property type="project" value="InterPro"/>
</dbReference>
<dbReference type="Pfam" id="PF01965">
    <property type="entry name" value="DJ-1_PfpI"/>
    <property type="match status" value="1"/>
</dbReference>
<evidence type="ECO:0000256" key="2">
    <source>
        <dbReference type="ARBA" id="ARBA00023163"/>
    </source>
</evidence>
<dbReference type="Proteomes" id="UP000281028">
    <property type="component" value="Unassembled WGS sequence"/>
</dbReference>
<dbReference type="SMART" id="SM00342">
    <property type="entry name" value="HTH_ARAC"/>
    <property type="match status" value="1"/>
</dbReference>
<dbReference type="GO" id="GO:0043565">
    <property type="term" value="F:sequence-specific DNA binding"/>
    <property type="evidence" value="ECO:0007669"/>
    <property type="project" value="InterPro"/>
</dbReference>
<dbReference type="AlphaFoldDB" id="A0A433WCL4"/>
<reference evidence="3" key="1">
    <citation type="submission" date="2020-05" db="EMBL/GenBank/DDBJ databases">
        <title>Chitinophaga laudate sp. nov., isolated from a tropical peat swamp.</title>
        <authorList>
            <person name="Goh C.B.S."/>
            <person name="Lee M.S."/>
            <person name="Parimannan S."/>
            <person name="Pasbakhsh P."/>
            <person name="Yule C.M."/>
            <person name="Rajandas H."/>
            <person name="Loke S."/>
            <person name="Croft L."/>
            <person name="Tan J.B.L."/>
        </authorList>
    </citation>
    <scope>NUCLEOTIDE SEQUENCE</scope>
    <source>
        <strain evidence="3">Mgbs1</strain>
    </source>
</reference>
<dbReference type="InterPro" id="IPR009057">
    <property type="entry name" value="Homeodomain-like_sf"/>
</dbReference>
<dbReference type="RefSeq" id="WP_127043249.1">
    <property type="nucleotide sequence ID" value="NZ_JAABOK010000005.1"/>
</dbReference>
<evidence type="ECO:0000313" key="3">
    <source>
        <dbReference type="EMBL" id="NSL90365.1"/>
    </source>
</evidence>
<evidence type="ECO:0000313" key="4">
    <source>
        <dbReference type="Proteomes" id="UP000281028"/>
    </source>
</evidence>
<evidence type="ECO:0000256" key="1">
    <source>
        <dbReference type="ARBA" id="ARBA00023015"/>
    </source>
</evidence>
<keyword evidence="2" id="KW-0804">Transcription</keyword>
<keyword evidence="1" id="KW-0805">Transcription regulation</keyword>
<dbReference type="InterPro" id="IPR052158">
    <property type="entry name" value="INH-QAR"/>
</dbReference>
<dbReference type="PANTHER" id="PTHR43130:SF3">
    <property type="entry name" value="HTH-TYPE TRANSCRIPTIONAL REGULATOR RV1931C"/>
    <property type="match status" value="1"/>
</dbReference>
<dbReference type="InterPro" id="IPR029062">
    <property type="entry name" value="Class_I_gatase-like"/>
</dbReference>
<dbReference type="InterPro" id="IPR018060">
    <property type="entry name" value="HTH_AraC"/>
</dbReference>
<dbReference type="PROSITE" id="PS01124">
    <property type="entry name" value="HTH_ARAC_FAMILY_2"/>
    <property type="match status" value="1"/>
</dbReference>